<dbReference type="InterPro" id="IPR050185">
    <property type="entry name" value="Ub_carboxyl-term_hydrolase"/>
</dbReference>
<name>A0ABM1EUX2_PRICU</name>
<keyword evidence="5" id="KW-1185">Reference proteome</keyword>
<protein>
    <recommendedName>
        <fullName evidence="2">ubiquitinyl hydrolase 1</fullName>
        <ecNumber evidence="2">3.4.19.12</ecNumber>
    </recommendedName>
</protein>
<feature type="region of interest" description="Disordered" evidence="3">
    <location>
        <begin position="230"/>
        <end position="278"/>
    </location>
</feature>
<comment type="catalytic activity">
    <reaction evidence="1">
        <text>Thiol-dependent hydrolysis of ester, thioester, amide, peptide and isopeptide bonds formed by the C-terminal Gly of ubiquitin (a 76-residue protein attached to proteins as an intracellular targeting signal).</text>
        <dbReference type="EC" id="3.4.19.12"/>
    </reaction>
</comment>
<evidence type="ECO:0000313" key="6">
    <source>
        <dbReference type="RefSeq" id="XP_014675993.1"/>
    </source>
</evidence>
<reference evidence="6" key="1">
    <citation type="submission" date="2025-08" db="UniProtKB">
        <authorList>
            <consortium name="RefSeq"/>
        </authorList>
    </citation>
    <scope>IDENTIFICATION</scope>
</reference>
<sequence>MFSRAIESGYLKPDRSMCDGVLELTGCRRLLAMDWNNREKLAGWVMVQSKELDYDNDGCDVDPADAKQITLEQCLSIFTEPEKLSPEEAWFCPRCKAHREATKQMSLWRLPTILIVQLKRFSFKNLIWRDKIDKMVVYPIRGLDLSPYWCTRLQPGDPVPIYDLYAVVNHHGNILGGHYTTYSRLPDLLDSRKSSLDGALFRRQPRRTMLERNACAKSAYLLLLPRRRKAATTPPFPAPPPGRRRHFPPLTRATSRHDDDDDDDAVRRRNRREPPKELGRRVARGAICGVGLAVGRLGEGPVYTDMDYRRLTSRCLQPLCMQRP</sequence>
<proteinExistence type="predicted"/>
<organism evidence="5 6">
    <name type="scientific">Priapulus caudatus</name>
    <name type="common">Priapulid worm</name>
    <dbReference type="NCBI Taxonomy" id="37621"/>
    <lineage>
        <taxon>Eukaryota</taxon>
        <taxon>Metazoa</taxon>
        <taxon>Ecdysozoa</taxon>
        <taxon>Scalidophora</taxon>
        <taxon>Priapulida</taxon>
        <taxon>Priapulimorpha</taxon>
        <taxon>Priapulimorphida</taxon>
        <taxon>Priapulidae</taxon>
        <taxon>Priapulus</taxon>
    </lineage>
</organism>
<dbReference type="RefSeq" id="XP_014675993.1">
    <property type="nucleotide sequence ID" value="XM_014820507.1"/>
</dbReference>
<evidence type="ECO:0000313" key="5">
    <source>
        <dbReference type="Proteomes" id="UP000695022"/>
    </source>
</evidence>
<dbReference type="EC" id="3.4.19.12" evidence="2"/>
<dbReference type="Proteomes" id="UP000695022">
    <property type="component" value="Unplaced"/>
</dbReference>
<dbReference type="InterPro" id="IPR018200">
    <property type="entry name" value="USP_CS"/>
</dbReference>
<dbReference type="InterPro" id="IPR001394">
    <property type="entry name" value="Peptidase_C19_UCH"/>
</dbReference>
<dbReference type="Gene3D" id="3.90.70.10">
    <property type="entry name" value="Cysteine proteinases"/>
    <property type="match status" value="1"/>
</dbReference>
<gene>
    <name evidence="6" type="primary">LOC106815972</name>
</gene>
<dbReference type="InterPro" id="IPR038765">
    <property type="entry name" value="Papain-like_cys_pep_sf"/>
</dbReference>
<feature type="domain" description="USP" evidence="4">
    <location>
        <begin position="1"/>
        <end position="227"/>
    </location>
</feature>
<evidence type="ECO:0000256" key="2">
    <source>
        <dbReference type="ARBA" id="ARBA00012759"/>
    </source>
</evidence>
<dbReference type="PROSITE" id="PS50235">
    <property type="entry name" value="USP_3"/>
    <property type="match status" value="1"/>
</dbReference>
<dbReference type="Pfam" id="PF00443">
    <property type="entry name" value="UCH"/>
    <property type="match status" value="1"/>
</dbReference>
<evidence type="ECO:0000256" key="1">
    <source>
        <dbReference type="ARBA" id="ARBA00000707"/>
    </source>
</evidence>
<dbReference type="InterPro" id="IPR028889">
    <property type="entry name" value="USP"/>
</dbReference>
<dbReference type="SUPFAM" id="SSF54001">
    <property type="entry name" value="Cysteine proteinases"/>
    <property type="match status" value="1"/>
</dbReference>
<dbReference type="PANTHER" id="PTHR21646:SF74">
    <property type="entry name" value="UBIQUITIN CARBOXYL-TERMINAL HYDROLASE 19"/>
    <property type="match status" value="1"/>
</dbReference>
<dbReference type="PROSITE" id="PS00973">
    <property type="entry name" value="USP_2"/>
    <property type="match status" value="1"/>
</dbReference>
<evidence type="ECO:0000256" key="3">
    <source>
        <dbReference type="SAM" id="MobiDB-lite"/>
    </source>
</evidence>
<accession>A0ABM1EUX2</accession>
<evidence type="ECO:0000259" key="4">
    <source>
        <dbReference type="PROSITE" id="PS50235"/>
    </source>
</evidence>
<dbReference type="PANTHER" id="PTHR21646">
    <property type="entry name" value="UBIQUITIN CARBOXYL-TERMINAL HYDROLASE"/>
    <property type="match status" value="1"/>
</dbReference>
<dbReference type="GeneID" id="106815972"/>